<dbReference type="AlphaFoldDB" id="A0A2B4R7V4"/>
<protein>
    <submittedName>
        <fullName evidence="2">Uncharacterized protein</fullName>
    </submittedName>
</protein>
<proteinExistence type="predicted"/>
<keyword evidence="1" id="KW-0812">Transmembrane</keyword>
<comment type="caution">
    <text evidence="2">The sequence shown here is derived from an EMBL/GenBank/DDBJ whole genome shotgun (WGS) entry which is preliminary data.</text>
</comment>
<feature type="transmembrane region" description="Helical" evidence="1">
    <location>
        <begin position="25"/>
        <end position="46"/>
    </location>
</feature>
<feature type="transmembrane region" description="Helical" evidence="1">
    <location>
        <begin position="58"/>
        <end position="76"/>
    </location>
</feature>
<sequence>MMAIPKELFDMACEELMPLRERVCILILKITVLVSSALIVFSLIMMSSFDTTPLMKNFLMFLTLSFPKIVAMYFGGGWQKKLRAMVIEEKVPKIVEKFIRESSKTTRGHEKRDINVKNDEVILVNLPPPEHLPYVACRVWFLFFYYIWTSYSSFTKAYHELSLALFHCNKLSRSDDQLLKLPITPHEIDIMAIPKELFDMACEELMPLRERVCILILKITVLVSFVLIVFSLTMKSSSDTTPLIKTLLTFLTLSFPKIVAMYVGGGWQKKLRATVIKEKVPKIVEKFIRESSKTTRGHEQKDINVKNDEVILVNEDYMELTTI</sequence>
<feature type="transmembrane region" description="Helical" evidence="1">
    <location>
        <begin position="246"/>
        <end position="267"/>
    </location>
</feature>
<dbReference type="EMBL" id="LSMT01001369">
    <property type="protein sequence ID" value="PFX12437.1"/>
    <property type="molecule type" value="Genomic_DNA"/>
</dbReference>
<evidence type="ECO:0000256" key="1">
    <source>
        <dbReference type="SAM" id="Phobius"/>
    </source>
</evidence>
<gene>
    <name evidence="2" type="ORF">AWC38_SpisGene23607</name>
</gene>
<accession>A0A2B4R7V4</accession>
<evidence type="ECO:0000313" key="3">
    <source>
        <dbReference type="Proteomes" id="UP000225706"/>
    </source>
</evidence>
<keyword evidence="1" id="KW-1133">Transmembrane helix</keyword>
<keyword evidence="1" id="KW-0472">Membrane</keyword>
<feature type="transmembrane region" description="Helical" evidence="1">
    <location>
        <begin position="215"/>
        <end position="234"/>
    </location>
</feature>
<name>A0A2B4R7V4_STYPI</name>
<reference evidence="3" key="1">
    <citation type="journal article" date="2017" name="bioRxiv">
        <title>Comparative analysis of the genomes of Stylophora pistillata and Acropora digitifera provides evidence for extensive differences between species of corals.</title>
        <authorList>
            <person name="Voolstra C.R."/>
            <person name="Li Y."/>
            <person name="Liew Y.J."/>
            <person name="Baumgarten S."/>
            <person name="Zoccola D."/>
            <person name="Flot J.-F."/>
            <person name="Tambutte S."/>
            <person name="Allemand D."/>
            <person name="Aranda M."/>
        </authorList>
    </citation>
    <scope>NUCLEOTIDE SEQUENCE [LARGE SCALE GENOMIC DNA]</scope>
</reference>
<evidence type="ECO:0000313" key="2">
    <source>
        <dbReference type="EMBL" id="PFX12437.1"/>
    </source>
</evidence>
<keyword evidence="3" id="KW-1185">Reference proteome</keyword>
<organism evidence="2 3">
    <name type="scientific">Stylophora pistillata</name>
    <name type="common">Smooth cauliflower coral</name>
    <dbReference type="NCBI Taxonomy" id="50429"/>
    <lineage>
        <taxon>Eukaryota</taxon>
        <taxon>Metazoa</taxon>
        <taxon>Cnidaria</taxon>
        <taxon>Anthozoa</taxon>
        <taxon>Hexacorallia</taxon>
        <taxon>Scleractinia</taxon>
        <taxon>Astrocoeniina</taxon>
        <taxon>Pocilloporidae</taxon>
        <taxon>Stylophora</taxon>
    </lineage>
</organism>
<dbReference type="Proteomes" id="UP000225706">
    <property type="component" value="Unassembled WGS sequence"/>
</dbReference>